<name>A0A1Y5T2Y3_9RHOB</name>
<dbReference type="GO" id="GO:0009279">
    <property type="term" value="C:cell outer membrane"/>
    <property type="evidence" value="ECO:0007669"/>
    <property type="project" value="TreeGrafter"/>
</dbReference>
<dbReference type="PANTHER" id="PTHR36504">
    <property type="entry name" value="LIPOPOLYSACCHARIDE EXPORT SYSTEM PROTEIN LPTA"/>
    <property type="match status" value="1"/>
</dbReference>
<proteinExistence type="predicted"/>
<feature type="chain" id="PRO_5011008035" evidence="4">
    <location>
        <begin position="27"/>
        <end position="168"/>
    </location>
</feature>
<keyword evidence="7" id="KW-1185">Reference proteome</keyword>
<keyword evidence="3" id="KW-0574">Periplasm</keyword>
<dbReference type="GO" id="GO:0015920">
    <property type="term" value="P:lipopolysaccharide transport"/>
    <property type="evidence" value="ECO:0007669"/>
    <property type="project" value="InterPro"/>
</dbReference>
<evidence type="ECO:0000259" key="5">
    <source>
        <dbReference type="Pfam" id="PF03968"/>
    </source>
</evidence>
<dbReference type="Gene3D" id="2.60.450.10">
    <property type="entry name" value="Lipopolysaccharide (LPS) transport protein A like domain"/>
    <property type="match status" value="1"/>
</dbReference>
<dbReference type="NCBIfam" id="TIGR03002">
    <property type="entry name" value="outer_YhbN_LptA"/>
    <property type="match status" value="1"/>
</dbReference>
<accession>A0A1Y5T2Y3</accession>
<reference evidence="6 7" key="1">
    <citation type="submission" date="2017-03" db="EMBL/GenBank/DDBJ databases">
        <authorList>
            <person name="Afonso C.L."/>
            <person name="Miller P.J."/>
            <person name="Scott M.A."/>
            <person name="Spackman E."/>
            <person name="Goraichik I."/>
            <person name="Dimitrov K.M."/>
            <person name="Suarez D.L."/>
            <person name="Swayne D.E."/>
        </authorList>
    </citation>
    <scope>NUCLEOTIDE SEQUENCE [LARGE SCALE GENOMIC DNA]</scope>
    <source>
        <strain evidence="6 7">CECT 7971</strain>
    </source>
</reference>
<organism evidence="6 7">
    <name type="scientific">Pacificibacter marinus</name>
    <dbReference type="NCBI Taxonomy" id="658057"/>
    <lineage>
        <taxon>Bacteria</taxon>
        <taxon>Pseudomonadati</taxon>
        <taxon>Pseudomonadota</taxon>
        <taxon>Alphaproteobacteria</taxon>
        <taxon>Rhodobacterales</taxon>
        <taxon>Roseobacteraceae</taxon>
        <taxon>Pacificibacter</taxon>
    </lineage>
</organism>
<dbReference type="Pfam" id="PF03968">
    <property type="entry name" value="LptD_N"/>
    <property type="match status" value="1"/>
</dbReference>
<evidence type="ECO:0000313" key="6">
    <source>
        <dbReference type="EMBL" id="SLN52630.1"/>
    </source>
</evidence>
<feature type="domain" description="Organic solvent tolerance-like N-terminal" evidence="5">
    <location>
        <begin position="45"/>
        <end position="151"/>
    </location>
</feature>
<protein>
    <submittedName>
        <fullName evidence="6">Lipopolysaccharide export system protein LptA</fullName>
    </submittedName>
</protein>
<dbReference type="STRING" id="658057.SAMN04488032_1129"/>
<evidence type="ECO:0000256" key="4">
    <source>
        <dbReference type="SAM" id="SignalP"/>
    </source>
</evidence>
<evidence type="ECO:0000256" key="1">
    <source>
        <dbReference type="ARBA" id="ARBA00022448"/>
    </source>
</evidence>
<gene>
    <name evidence="6" type="primary">lptA</name>
    <name evidence="6" type="ORF">PAM7971_02666</name>
</gene>
<sequence length="168" mass="17199">MQAFKSLLTSACVAAGLLIMQTPAFAQGAEVTFGGLKHDSSLPVEITSDQLSVDQSTGKAIFSGDVLIGQGALRLSATTVEVIYGANDATKISKLIATGGVTFVNGGEAIESQRAVYDIQAATVALSGDVILTQGANALSGQSMIVDLKTGTGRIEGRVKTILQPGQQ</sequence>
<dbReference type="PANTHER" id="PTHR36504:SF1">
    <property type="entry name" value="LIPOPOLYSACCHARIDE EXPORT SYSTEM PROTEIN LPTA"/>
    <property type="match status" value="1"/>
</dbReference>
<dbReference type="EMBL" id="FWFW01000008">
    <property type="protein sequence ID" value="SLN52630.1"/>
    <property type="molecule type" value="Genomic_DNA"/>
</dbReference>
<keyword evidence="1" id="KW-0813">Transport</keyword>
<feature type="signal peptide" evidence="4">
    <location>
        <begin position="1"/>
        <end position="26"/>
    </location>
</feature>
<keyword evidence="2 4" id="KW-0732">Signal</keyword>
<dbReference type="AlphaFoldDB" id="A0A1Y5T2Y3"/>
<dbReference type="InterPro" id="IPR014340">
    <property type="entry name" value="LptA"/>
</dbReference>
<dbReference type="GO" id="GO:0017089">
    <property type="term" value="F:glycolipid transfer activity"/>
    <property type="evidence" value="ECO:0007669"/>
    <property type="project" value="TreeGrafter"/>
</dbReference>
<dbReference type="GO" id="GO:0001530">
    <property type="term" value="F:lipopolysaccharide binding"/>
    <property type="evidence" value="ECO:0007669"/>
    <property type="project" value="InterPro"/>
</dbReference>
<dbReference type="GO" id="GO:0030288">
    <property type="term" value="C:outer membrane-bounded periplasmic space"/>
    <property type="evidence" value="ECO:0007669"/>
    <property type="project" value="TreeGrafter"/>
</dbReference>
<evidence type="ECO:0000313" key="7">
    <source>
        <dbReference type="Proteomes" id="UP000193307"/>
    </source>
</evidence>
<evidence type="ECO:0000256" key="3">
    <source>
        <dbReference type="ARBA" id="ARBA00022764"/>
    </source>
</evidence>
<dbReference type="InterPro" id="IPR052037">
    <property type="entry name" value="LPS_export_LptA"/>
</dbReference>
<dbReference type="Proteomes" id="UP000193307">
    <property type="component" value="Unassembled WGS sequence"/>
</dbReference>
<dbReference type="InterPro" id="IPR005653">
    <property type="entry name" value="OstA-like_N"/>
</dbReference>
<evidence type="ECO:0000256" key="2">
    <source>
        <dbReference type="ARBA" id="ARBA00022729"/>
    </source>
</evidence>